<proteinExistence type="predicted"/>
<organism evidence="2 3">
    <name type="scientific">Romanomermis culicivorax</name>
    <name type="common">Nematode worm</name>
    <dbReference type="NCBI Taxonomy" id="13658"/>
    <lineage>
        <taxon>Eukaryota</taxon>
        <taxon>Metazoa</taxon>
        <taxon>Ecdysozoa</taxon>
        <taxon>Nematoda</taxon>
        <taxon>Enoplea</taxon>
        <taxon>Dorylaimia</taxon>
        <taxon>Mermithida</taxon>
        <taxon>Mermithoidea</taxon>
        <taxon>Mermithidae</taxon>
        <taxon>Romanomermis</taxon>
    </lineage>
</organism>
<keyword evidence="1" id="KW-0812">Transmembrane</keyword>
<keyword evidence="1" id="KW-1133">Transmembrane helix</keyword>
<sequence>MIGYGCSGGGWGLQWINIDSQMMIYKFMFVKAASTHLQNKFQHMIQRRKFIKIICGNIYFSTLYTWIYVVLSVALIENNMNAIKCHKSMICMCSCKETQSSSTLTCQR</sequence>
<evidence type="ECO:0000313" key="2">
    <source>
        <dbReference type="Proteomes" id="UP000887565"/>
    </source>
</evidence>
<feature type="transmembrane region" description="Helical" evidence="1">
    <location>
        <begin position="50"/>
        <end position="76"/>
    </location>
</feature>
<evidence type="ECO:0000313" key="3">
    <source>
        <dbReference type="WBParaSite" id="nRc.2.0.1.t21336-RA"/>
    </source>
</evidence>
<protein>
    <submittedName>
        <fullName evidence="3">Transmembrane protein</fullName>
    </submittedName>
</protein>
<dbReference type="AlphaFoldDB" id="A0A915J4I8"/>
<name>A0A915J4I8_ROMCU</name>
<keyword evidence="2" id="KW-1185">Reference proteome</keyword>
<keyword evidence="1" id="KW-0472">Membrane</keyword>
<accession>A0A915J4I8</accession>
<dbReference type="WBParaSite" id="nRc.2.0.1.t21336-RA">
    <property type="protein sequence ID" value="nRc.2.0.1.t21336-RA"/>
    <property type="gene ID" value="nRc.2.0.1.g21336"/>
</dbReference>
<evidence type="ECO:0000256" key="1">
    <source>
        <dbReference type="SAM" id="Phobius"/>
    </source>
</evidence>
<reference evidence="3" key="1">
    <citation type="submission" date="2022-11" db="UniProtKB">
        <authorList>
            <consortium name="WormBaseParasite"/>
        </authorList>
    </citation>
    <scope>IDENTIFICATION</scope>
</reference>
<dbReference type="Proteomes" id="UP000887565">
    <property type="component" value="Unplaced"/>
</dbReference>